<dbReference type="RefSeq" id="WP_144982481.1">
    <property type="nucleotide sequence ID" value="NZ_CP037920.1"/>
</dbReference>
<dbReference type="InterPro" id="IPR018391">
    <property type="entry name" value="PQQ_b-propeller_rpt"/>
</dbReference>
<dbReference type="PANTHER" id="PTHR34512">
    <property type="entry name" value="CELL SURFACE PROTEIN"/>
    <property type="match status" value="1"/>
</dbReference>
<name>A0A517VRK0_9PLAN</name>
<gene>
    <name evidence="2" type="primary">adhA_1</name>
    <name evidence="2" type="ORF">V144x_11100</name>
</gene>
<dbReference type="InterPro" id="IPR002372">
    <property type="entry name" value="PQQ_rpt_dom"/>
</dbReference>
<protein>
    <submittedName>
        <fullName evidence="2">Alcohol dehydrogenase [cytochrome c]</fullName>
        <ecNumber evidence="2">1.1.2.8</ecNumber>
    </submittedName>
</protein>
<feature type="domain" description="Pyrrolo-quinoline quinone repeat" evidence="1">
    <location>
        <begin position="272"/>
        <end position="414"/>
    </location>
</feature>
<dbReference type="AlphaFoldDB" id="A0A517VRK0"/>
<dbReference type="InterPro" id="IPR015943">
    <property type="entry name" value="WD40/YVTN_repeat-like_dom_sf"/>
</dbReference>
<dbReference type="Proteomes" id="UP000318704">
    <property type="component" value="Chromosome"/>
</dbReference>
<keyword evidence="2" id="KW-0560">Oxidoreductase</keyword>
<dbReference type="KEGG" id="gaw:V144x_11100"/>
<dbReference type="GO" id="GO:0052934">
    <property type="term" value="F:alcohol dehydrogenase (cytochrome c) activity"/>
    <property type="evidence" value="ECO:0007669"/>
    <property type="project" value="UniProtKB-EC"/>
</dbReference>
<dbReference type="InterPro" id="IPR029063">
    <property type="entry name" value="SAM-dependent_MTases_sf"/>
</dbReference>
<dbReference type="Gene3D" id="2.130.10.10">
    <property type="entry name" value="YVTN repeat-like/Quinoprotein amine dehydrogenase"/>
    <property type="match status" value="2"/>
</dbReference>
<reference evidence="2 3" key="1">
    <citation type="submission" date="2019-03" db="EMBL/GenBank/DDBJ databases">
        <title>Deep-cultivation of Planctomycetes and their phenomic and genomic characterization uncovers novel biology.</title>
        <authorList>
            <person name="Wiegand S."/>
            <person name="Jogler M."/>
            <person name="Boedeker C."/>
            <person name="Pinto D."/>
            <person name="Vollmers J."/>
            <person name="Rivas-Marin E."/>
            <person name="Kohn T."/>
            <person name="Peeters S.H."/>
            <person name="Heuer A."/>
            <person name="Rast P."/>
            <person name="Oberbeckmann S."/>
            <person name="Bunk B."/>
            <person name="Jeske O."/>
            <person name="Meyerdierks A."/>
            <person name="Storesund J.E."/>
            <person name="Kallscheuer N."/>
            <person name="Luecker S."/>
            <person name="Lage O.M."/>
            <person name="Pohl T."/>
            <person name="Merkel B.J."/>
            <person name="Hornburger P."/>
            <person name="Mueller R.-W."/>
            <person name="Bruemmer F."/>
            <person name="Labrenz M."/>
            <person name="Spormann A.M."/>
            <person name="Op den Camp H."/>
            <person name="Overmann J."/>
            <person name="Amann R."/>
            <person name="Jetten M.S.M."/>
            <person name="Mascher T."/>
            <person name="Medema M.H."/>
            <person name="Devos D.P."/>
            <person name="Kaster A.-K."/>
            <person name="Ovreas L."/>
            <person name="Rohde M."/>
            <person name="Galperin M.Y."/>
            <person name="Jogler C."/>
        </authorList>
    </citation>
    <scope>NUCLEOTIDE SEQUENCE [LARGE SCALE GENOMIC DNA]</scope>
    <source>
        <strain evidence="2 3">V144</strain>
    </source>
</reference>
<accession>A0A517VRK0</accession>
<dbReference type="EC" id="1.1.2.8" evidence="2"/>
<dbReference type="EMBL" id="CP037920">
    <property type="protein sequence ID" value="QDT95664.1"/>
    <property type="molecule type" value="Genomic_DNA"/>
</dbReference>
<dbReference type="Pfam" id="PF13360">
    <property type="entry name" value="PQQ_2"/>
    <property type="match status" value="2"/>
</dbReference>
<evidence type="ECO:0000313" key="2">
    <source>
        <dbReference type="EMBL" id="QDT95664.1"/>
    </source>
</evidence>
<organism evidence="2 3">
    <name type="scientific">Gimesia aquarii</name>
    <dbReference type="NCBI Taxonomy" id="2527964"/>
    <lineage>
        <taxon>Bacteria</taxon>
        <taxon>Pseudomonadati</taxon>
        <taxon>Planctomycetota</taxon>
        <taxon>Planctomycetia</taxon>
        <taxon>Planctomycetales</taxon>
        <taxon>Planctomycetaceae</taxon>
        <taxon>Gimesia</taxon>
    </lineage>
</organism>
<feature type="domain" description="Pyrrolo-quinoline quinone repeat" evidence="1">
    <location>
        <begin position="649"/>
        <end position="818"/>
    </location>
</feature>
<sequence length="1045" mass="115484">MRVGLALHSLHRPDKIEVYQRTVTNGLFHPALLLELLMLRISSQIMSVVVCFTLLISSYPHSVTAAETNIAAQVGTQGGLVLQIGSKDVSDVSALAKTGRYLVRILEKDTKTIEATRKALHDQGLYGMVSIDQLNPNGKLPFAENVVNLILIEQTTENIKPAEFARVLTPQGKMLVAESVPKDFLKQTGLDHLRKIKLGKTWMVGQKPFPADMDIWSHPRHASDGNAVSKDTQVGPPRRVRWVVGAQAEVRGMVTAGGKNYYAGVLTRDSFNGLRLWDRDLLKPSEEGKLVMKNLSRSVPNPVASDDYLFAVSNKKLLSLDSDTGETVHEFATMTEARHLLYNAGILVAVCDSSVEAFDAETAKKLWEYQSSAPRYAVMGKNVVAFLQGNVKRGEKVTAVVIDNDSGKVRWQNSSYPWLSQVTRAVYHGGKIAYEVSTFNDNGPDNAIHILSAVDGKSILDHVYLPGMNHRRQARAMFINEKLWVLHGGKDKDKKRLPIQVSSIDVLSGKTLSTHDAGLAHCFPPVATTNYLFSGELDLTDLRTGEVDANRITKANCSADSGWIPANGLIYLTPKHCTCWPMLRGYTALAPERKAGDIGKLDVKKMEFKLQSGEDPPTFVSKKNDDWPAYRNDHWRSASTAAAGPTELKTLWTTDLGKATDLTGPIVDDWNENPFIKGPISSPVIAEGLAYVAHSDTHTVIAMDANTGEVRWRFTANGRVDTAPTIYNGLCLFGSKSGWVFCLNAKTGKLVWKMQAAPVDEQIVAYGQLESPWPVAGSVLIVNDTAYFAAGRQSLADGGILIFAVDPAFGYLRWVERLNTVPQKGFYRNSGLEFDNYDLLNREGDGVAMSRWVFDSKSGKMSIEPWSAFSKLKNGDKAAMVPRGSWSYPPRHQRRIKSYTAKRSLVSFRENVLIGSLQGRNTIYRRDFDLEGGEKFDEKWITGWAAGAASRKGAMPWRSTRLAEKAKWKTNVFDPEQKQTIDALVYAGDKIYLAGSQGDLQIRSVVDGKLIKSAKLPPVMWDGIAIANQKLYYATQDGRLICIGL</sequence>
<proteinExistence type="predicted"/>
<dbReference type="Gene3D" id="3.40.50.150">
    <property type="entry name" value="Vaccinia Virus protein VP39"/>
    <property type="match status" value="1"/>
</dbReference>
<dbReference type="PANTHER" id="PTHR34512:SF30">
    <property type="entry name" value="OUTER MEMBRANE PROTEIN ASSEMBLY FACTOR BAMB"/>
    <property type="match status" value="1"/>
</dbReference>
<evidence type="ECO:0000313" key="3">
    <source>
        <dbReference type="Proteomes" id="UP000318704"/>
    </source>
</evidence>
<dbReference type="SUPFAM" id="SSF50998">
    <property type="entry name" value="Quinoprotein alcohol dehydrogenase-like"/>
    <property type="match status" value="3"/>
</dbReference>
<dbReference type="InterPro" id="IPR011047">
    <property type="entry name" value="Quinoprotein_ADH-like_sf"/>
</dbReference>
<evidence type="ECO:0000259" key="1">
    <source>
        <dbReference type="Pfam" id="PF13360"/>
    </source>
</evidence>
<dbReference type="SMART" id="SM00564">
    <property type="entry name" value="PQQ"/>
    <property type="match status" value="5"/>
</dbReference>